<dbReference type="Proteomes" id="UP000521922">
    <property type="component" value="Unassembled WGS sequence"/>
</dbReference>
<sequence length="130" mass="13889">MNTQEPQQHDGAGDDFEFEVEDLVEESIEHEYAVYVRLHEDGGWPEGALAGLVADLRASHPRVERVDAPAHDVVLSVDGDGLDAQGAARHALGKVTAAASARGLSGHAADVTVLSDDSVWTYDAEQVATW</sequence>
<organism evidence="1 2">
    <name type="scientific">Kineococcus aurantiacus</name>
    <dbReference type="NCBI Taxonomy" id="37633"/>
    <lineage>
        <taxon>Bacteria</taxon>
        <taxon>Bacillati</taxon>
        <taxon>Actinomycetota</taxon>
        <taxon>Actinomycetes</taxon>
        <taxon>Kineosporiales</taxon>
        <taxon>Kineosporiaceae</taxon>
        <taxon>Kineococcus</taxon>
    </lineage>
</organism>
<name>A0A7Y9AS16_9ACTN</name>
<protein>
    <submittedName>
        <fullName evidence="1">Uncharacterized protein</fullName>
    </submittedName>
</protein>
<accession>A0A7Y9AS16</accession>
<comment type="caution">
    <text evidence="1">The sequence shown here is derived from an EMBL/GenBank/DDBJ whole genome shotgun (WGS) entry which is preliminary data.</text>
</comment>
<proteinExistence type="predicted"/>
<evidence type="ECO:0000313" key="2">
    <source>
        <dbReference type="Proteomes" id="UP000521922"/>
    </source>
</evidence>
<dbReference type="RefSeq" id="WP_179748583.1">
    <property type="nucleotide sequence ID" value="NZ_BAAAGN010000002.1"/>
</dbReference>
<keyword evidence="2" id="KW-1185">Reference proteome</keyword>
<dbReference type="EMBL" id="JACCBB010000001">
    <property type="protein sequence ID" value="NYD20752.1"/>
    <property type="molecule type" value="Genomic_DNA"/>
</dbReference>
<evidence type="ECO:0000313" key="1">
    <source>
        <dbReference type="EMBL" id="NYD20752.1"/>
    </source>
</evidence>
<reference evidence="1 2" key="1">
    <citation type="submission" date="2020-07" db="EMBL/GenBank/DDBJ databases">
        <title>Sequencing the genomes of 1000 actinobacteria strains.</title>
        <authorList>
            <person name="Klenk H.-P."/>
        </authorList>
    </citation>
    <scope>NUCLEOTIDE SEQUENCE [LARGE SCALE GENOMIC DNA]</scope>
    <source>
        <strain evidence="1 2">DSM 7487</strain>
    </source>
</reference>
<dbReference type="AlphaFoldDB" id="A0A7Y9AS16"/>
<gene>
    <name evidence="1" type="ORF">BJ968_000292</name>
</gene>